<dbReference type="OrthoDB" id="5138733at2"/>
<feature type="region of interest" description="Disordered" evidence="1">
    <location>
        <begin position="368"/>
        <end position="443"/>
    </location>
</feature>
<gene>
    <name evidence="2" type="ORF">SAMN05661093_05105</name>
</gene>
<accession>A0A1Y5XS84</accession>
<sequence>MSELDLGLKVGARRLFWSMGLSTRLDVELRGFSPPADTGRRRKAPETYTDLDVLGIGVTGSYNLSVEIADCKTTRRDSTSRVFWLRGVADLFGADHAYLVREHDVTDAARQLATRLGVTVLPSPDLARMQDHHGPPVQDESSALAILFDRSKVADHLAAFNDLDRRLKRLLDYRQFDYWVYEQHRNPMQLVAHVAGARSHLDPRNPIHVALFLDLSWLYLLSLIRLTAHVRSAFLGDPDRGLQEYIFGGPTNLYEKQQTARLLQSVGPEDAKDLNHLPPYYSQLRELVVRLLRRPGQMQTALRYVELATAFAAARQRISLIKAFGRDQFDPVAAKLVADVCGFLVAACNLDGGFRARARAYLLAEEPPVDATGGSASSRRDASGTKAEVSVVQDGQLALDDSETRFNGRHETGSKQNAIRTPDAARNAAKPPEEGSGEEQRLH</sequence>
<evidence type="ECO:0000256" key="1">
    <source>
        <dbReference type="SAM" id="MobiDB-lite"/>
    </source>
</evidence>
<dbReference type="EMBL" id="FWXV01000004">
    <property type="protein sequence ID" value="SMD14724.1"/>
    <property type="molecule type" value="Genomic_DNA"/>
</dbReference>
<feature type="compositionally biased region" description="Basic and acidic residues" evidence="1">
    <location>
        <begin position="402"/>
        <end position="413"/>
    </location>
</feature>
<evidence type="ECO:0000313" key="2">
    <source>
        <dbReference type="EMBL" id="SMD14724.1"/>
    </source>
</evidence>
<evidence type="ECO:0000313" key="3">
    <source>
        <dbReference type="Proteomes" id="UP000192674"/>
    </source>
</evidence>
<protein>
    <submittedName>
        <fullName evidence="2">Uncharacterized protein</fullName>
    </submittedName>
</protein>
<name>A0A1Y5XS84_KIBAR</name>
<dbReference type="AlphaFoldDB" id="A0A1Y5XS84"/>
<dbReference type="RefSeq" id="WP_143446572.1">
    <property type="nucleotide sequence ID" value="NZ_FWXV01000004.1"/>
</dbReference>
<reference evidence="2 3" key="1">
    <citation type="submission" date="2017-04" db="EMBL/GenBank/DDBJ databases">
        <authorList>
            <person name="Afonso C.L."/>
            <person name="Miller P.J."/>
            <person name="Scott M.A."/>
            <person name="Spackman E."/>
            <person name="Goraichik I."/>
            <person name="Dimitrov K.M."/>
            <person name="Suarez D.L."/>
            <person name="Swayne D.E."/>
        </authorList>
    </citation>
    <scope>NUCLEOTIDE SEQUENCE [LARGE SCALE GENOMIC DNA]</scope>
    <source>
        <strain evidence="2 3">DSM 43828</strain>
    </source>
</reference>
<keyword evidence="3" id="KW-1185">Reference proteome</keyword>
<organism evidence="2 3">
    <name type="scientific">Kibdelosporangium aridum</name>
    <dbReference type="NCBI Taxonomy" id="2030"/>
    <lineage>
        <taxon>Bacteria</taxon>
        <taxon>Bacillati</taxon>
        <taxon>Actinomycetota</taxon>
        <taxon>Actinomycetes</taxon>
        <taxon>Pseudonocardiales</taxon>
        <taxon>Pseudonocardiaceae</taxon>
        <taxon>Kibdelosporangium</taxon>
    </lineage>
</organism>
<dbReference type="Proteomes" id="UP000192674">
    <property type="component" value="Unassembled WGS sequence"/>
</dbReference>
<proteinExistence type="predicted"/>